<sequence length="65" mass="6649">MPDPASAAAWSTMVTVAFGLSVIGTLATKLLDRSGARTDTIRAGYADAAKALNAWGRFRFGCGGG</sequence>
<keyword evidence="1" id="KW-0472">Membrane</keyword>
<evidence type="ECO:0000313" key="2">
    <source>
        <dbReference type="EMBL" id="TDO30221.1"/>
    </source>
</evidence>
<dbReference type="Proteomes" id="UP000295388">
    <property type="component" value="Unassembled WGS sequence"/>
</dbReference>
<evidence type="ECO:0000256" key="1">
    <source>
        <dbReference type="SAM" id="Phobius"/>
    </source>
</evidence>
<dbReference type="EMBL" id="SNWQ01000039">
    <property type="protein sequence ID" value="TDO30221.1"/>
    <property type="molecule type" value="Genomic_DNA"/>
</dbReference>
<dbReference type="OrthoDB" id="9994006at2"/>
<evidence type="ECO:0000313" key="3">
    <source>
        <dbReference type="Proteomes" id="UP000295388"/>
    </source>
</evidence>
<keyword evidence="3" id="KW-1185">Reference proteome</keyword>
<keyword evidence="1" id="KW-0812">Transmembrane</keyword>
<feature type="transmembrane region" description="Helical" evidence="1">
    <location>
        <begin position="6"/>
        <end position="27"/>
    </location>
</feature>
<accession>A0A4R6J5U7</accession>
<name>A0A4R6J5U7_9ACTN</name>
<proteinExistence type="predicted"/>
<protein>
    <submittedName>
        <fullName evidence="2">Uncharacterized protein</fullName>
    </submittedName>
</protein>
<dbReference type="RefSeq" id="WP_133805691.1">
    <property type="nucleotide sequence ID" value="NZ_SNWQ01000039.1"/>
</dbReference>
<dbReference type="AlphaFoldDB" id="A0A4R6J5U7"/>
<keyword evidence="1" id="KW-1133">Transmembrane helix</keyword>
<gene>
    <name evidence="2" type="ORF">EV643_13920</name>
</gene>
<comment type="caution">
    <text evidence="2">The sequence shown here is derived from an EMBL/GenBank/DDBJ whole genome shotgun (WGS) entry which is preliminary data.</text>
</comment>
<organism evidence="2 3">
    <name type="scientific">Kribbella caucasensis</name>
    <dbReference type="NCBI Taxonomy" id="2512215"/>
    <lineage>
        <taxon>Bacteria</taxon>
        <taxon>Bacillati</taxon>
        <taxon>Actinomycetota</taxon>
        <taxon>Actinomycetes</taxon>
        <taxon>Propionibacteriales</taxon>
        <taxon>Kribbellaceae</taxon>
        <taxon>Kribbella</taxon>
    </lineage>
</organism>
<reference evidence="2 3" key="1">
    <citation type="submission" date="2019-03" db="EMBL/GenBank/DDBJ databases">
        <title>Genomic Encyclopedia of Type Strains, Phase III (KMG-III): the genomes of soil and plant-associated and newly described type strains.</title>
        <authorList>
            <person name="Whitman W."/>
        </authorList>
    </citation>
    <scope>NUCLEOTIDE SEQUENCE [LARGE SCALE GENOMIC DNA]</scope>
    <source>
        <strain evidence="2 3">VKM Ac-2527</strain>
    </source>
</reference>